<evidence type="ECO:0000259" key="9">
    <source>
        <dbReference type="Pfam" id="PF10241"/>
    </source>
</evidence>
<dbReference type="GO" id="GO:0031083">
    <property type="term" value="C:BLOC-1 complex"/>
    <property type="evidence" value="ECO:0007669"/>
    <property type="project" value="TreeGrafter"/>
</dbReference>
<feature type="compositionally biased region" description="Low complexity" evidence="8">
    <location>
        <begin position="40"/>
        <end position="51"/>
    </location>
</feature>
<dbReference type="InterPro" id="IPR019371">
    <property type="entry name" value="KxDL_dom"/>
</dbReference>
<evidence type="ECO:0000256" key="4">
    <source>
        <dbReference type="ARBA" id="ARBA00016207"/>
    </source>
</evidence>
<comment type="subcellular location">
    <subcellularLocation>
        <location evidence="2">Endosome</location>
    </subcellularLocation>
</comment>
<protein>
    <recommendedName>
        <fullName evidence="4">Biogenesis of lysosome-related organelles complex 1 subunit KXD1</fullName>
    </recommendedName>
    <alternativeName>
        <fullName evidence="7">KxDL homolog</fullName>
    </alternativeName>
</protein>
<evidence type="ECO:0000256" key="7">
    <source>
        <dbReference type="ARBA" id="ARBA00029808"/>
    </source>
</evidence>
<dbReference type="EMBL" id="CAUWAG010000018">
    <property type="protein sequence ID" value="CAJ2511451.1"/>
    <property type="molecule type" value="Genomic_DNA"/>
</dbReference>
<proteinExistence type="inferred from homology"/>
<dbReference type="Proteomes" id="UP001295740">
    <property type="component" value="Unassembled WGS sequence"/>
</dbReference>
<feature type="region of interest" description="Disordered" evidence="8">
    <location>
        <begin position="184"/>
        <end position="217"/>
    </location>
</feature>
<dbReference type="Pfam" id="PF10241">
    <property type="entry name" value="KxDL"/>
    <property type="match status" value="1"/>
</dbReference>
<comment type="similarity">
    <text evidence="3">Belongs to the KXD1 family.</text>
</comment>
<keyword evidence="5" id="KW-0813">Transport</keyword>
<evidence type="ECO:0000256" key="5">
    <source>
        <dbReference type="ARBA" id="ARBA00022448"/>
    </source>
</evidence>
<evidence type="ECO:0000256" key="2">
    <source>
        <dbReference type="ARBA" id="ARBA00004177"/>
    </source>
</evidence>
<dbReference type="PANTHER" id="PTHR37787">
    <property type="entry name" value="BIOGENESIS OF LYSOSOME-RELATED ORGANELLES COMPLEX 1 SUBUNIT KXD1"/>
    <property type="match status" value="1"/>
</dbReference>
<feature type="region of interest" description="Disordered" evidence="8">
    <location>
        <begin position="40"/>
        <end position="83"/>
    </location>
</feature>
<evidence type="ECO:0000313" key="11">
    <source>
        <dbReference type="Proteomes" id="UP001295740"/>
    </source>
</evidence>
<accession>A0AAI8YNT7</accession>
<evidence type="ECO:0000256" key="8">
    <source>
        <dbReference type="SAM" id="MobiDB-lite"/>
    </source>
</evidence>
<feature type="domain" description="KxDL" evidence="9">
    <location>
        <begin position="120"/>
        <end position="205"/>
    </location>
</feature>
<keyword evidence="6" id="KW-0967">Endosome</keyword>
<gene>
    <name evidence="10" type="ORF">KHLLAP_LOCUS11919</name>
</gene>
<organism evidence="10 11">
    <name type="scientific">Anthostomella pinea</name>
    <dbReference type="NCBI Taxonomy" id="933095"/>
    <lineage>
        <taxon>Eukaryota</taxon>
        <taxon>Fungi</taxon>
        <taxon>Dikarya</taxon>
        <taxon>Ascomycota</taxon>
        <taxon>Pezizomycotina</taxon>
        <taxon>Sordariomycetes</taxon>
        <taxon>Xylariomycetidae</taxon>
        <taxon>Xylariales</taxon>
        <taxon>Xylariaceae</taxon>
        <taxon>Anthostomella</taxon>
    </lineage>
</organism>
<dbReference type="AlphaFoldDB" id="A0AAI8YNT7"/>
<keyword evidence="11" id="KW-1185">Reference proteome</keyword>
<dbReference type="InterPro" id="IPR051390">
    <property type="entry name" value="BLOC-1_subunit_KXD1"/>
</dbReference>
<dbReference type="GO" id="GO:0005768">
    <property type="term" value="C:endosome"/>
    <property type="evidence" value="ECO:0007669"/>
    <property type="project" value="UniProtKB-SubCell"/>
</dbReference>
<dbReference type="PANTHER" id="PTHR37787:SF1">
    <property type="entry name" value="BIOGENESIS OF LYSOSOME-RELATED ORGANELLES COMPLEX 1 SUBUNIT KXD1"/>
    <property type="match status" value="1"/>
</dbReference>
<dbReference type="GO" id="GO:0007032">
    <property type="term" value="P:endosome organization"/>
    <property type="evidence" value="ECO:0007669"/>
    <property type="project" value="TreeGrafter"/>
</dbReference>
<sequence length="217" mass="23935">MASYSAQYYASAVPIPSKDSTYEYPSYAAYGDSSSSYYNDAIPSHTTSSSNYHHHHAHHPSSSSYSVSPPDHLDQSVVSSASGPTYSNAGLTTGYADDYCDSSAASSAAGVDFNEYMQDRFAETFDPLPLDRSLAVQAQTSGTLNAKHRELMDLQAKAQARLVKARGRFAEGLQDAQEVRSNLEWTSKKVSSMKKKAEKKHSKEYQKARQRYPSPEY</sequence>
<evidence type="ECO:0000313" key="10">
    <source>
        <dbReference type="EMBL" id="CAJ2511451.1"/>
    </source>
</evidence>
<comment type="function">
    <text evidence="1">Component of the biogenesis of lysosome-related organelles complex-1 (BLOC-1) involved in endosomal cargo sorting.</text>
</comment>
<feature type="compositionally biased region" description="Basic residues" evidence="8">
    <location>
        <begin position="191"/>
        <end position="200"/>
    </location>
</feature>
<reference evidence="10" key="1">
    <citation type="submission" date="2023-10" db="EMBL/GenBank/DDBJ databases">
        <authorList>
            <person name="Hackl T."/>
        </authorList>
    </citation>
    <scope>NUCLEOTIDE SEQUENCE</scope>
</reference>
<comment type="caution">
    <text evidence="10">The sequence shown here is derived from an EMBL/GenBank/DDBJ whole genome shotgun (WGS) entry which is preliminary data.</text>
</comment>
<evidence type="ECO:0000256" key="1">
    <source>
        <dbReference type="ARBA" id="ARBA00002069"/>
    </source>
</evidence>
<evidence type="ECO:0000256" key="6">
    <source>
        <dbReference type="ARBA" id="ARBA00022753"/>
    </source>
</evidence>
<dbReference type="GO" id="GO:0032880">
    <property type="term" value="P:regulation of protein localization"/>
    <property type="evidence" value="ECO:0007669"/>
    <property type="project" value="TreeGrafter"/>
</dbReference>
<name>A0AAI8YNT7_9PEZI</name>
<evidence type="ECO:0000256" key="3">
    <source>
        <dbReference type="ARBA" id="ARBA00005913"/>
    </source>
</evidence>
<feature type="compositionally biased region" description="Low complexity" evidence="8">
    <location>
        <begin position="60"/>
        <end position="70"/>
    </location>
</feature>